<dbReference type="InterPro" id="IPR027278">
    <property type="entry name" value="ACCD_DCysDesulf"/>
</dbReference>
<dbReference type="PIRSF" id="PIRSF006278">
    <property type="entry name" value="ACCD_DCysDesulf"/>
    <property type="match status" value="1"/>
</dbReference>
<dbReference type="InterPro" id="IPR001926">
    <property type="entry name" value="TrpB-like_PALP"/>
</dbReference>
<gene>
    <name evidence="7" type="ORF">CYMTET_49899</name>
</gene>
<evidence type="ECO:0000313" key="8">
    <source>
        <dbReference type="Proteomes" id="UP001190700"/>
    </source>
</evidence>
<dbReference type="Proteomes" id="UP001190700">
    <property type="component" value="Unassembled WGS sequence"/>
</dbReference>
<proteinExistence type="inferred from homology"/>
<dbReference type="PANTHER" id="PTHR43780:SF7">
    <property type="entry name" value="D-CYSTEINE DESULFHYDRASE 2, MITOCHONDRIAL"/>
    <property type="match status" value="1"/>
</dbReference>
<reference evidence="7 8" key="1">
    <citation type="journal article" date="2015" name="Genome Biol. Evol.">
        <title>Comparative Genomics of a Bacterivorous Green Alga Reveals Evolutionary Causalities and Consequences of Phago-Mixotrophic Mode of Nutrition.</title>
        <authorList>
            <person name="Burns J.A."/>
            <person name="Paasch A."/>
            <person name="Narechania A."/>
            <person name="Kim E."/>
        </authorList>
    </citation>
    <scope>NUCLEOTIDE SEQUENCE [LARGE SCALE GENOMIC DNA]</scope>
    <source>
        <strain evidence="7 8">PLY_AMNH</strain>
    </source>
</reference>
<evidence type="ECO:0000256" key="2">
    <source>
        <dbReference type="ARBA" id="ARBA00008639"/>
    </source>
</evidence>
<dbReference type="InterPro" id="IPR036052">
    <property type="entry name" value="TrpB-like_PALP_sf"/>
</dbReference>
<evidence type="ECO:0000256" key="5">
    <source>
        <dbReference type="PIRSR" id="PIRSR006278-2"/>
    </source>
</evidence>
<feature type="domain" description="Tryptophan synthase beta chain-like PALP" evidence="6">
    <location>
        <begin position="24"/>
        <end position="317"/>
    </location>
</feature>
<evidence type="ECO:0000313" key="7">
    <source>
        <dbReference type="EMBL" id="KAK3240248.1"/>
    </source>
</evidence>
<comment type="similarity">
    <text evidence="2">Belongs to the ACC deaminase/D-cysteine desulfhydrase family.</text>
</comment>
<dbReference type="AlphaFoldDB" id="A0AAE0ETF1"/>
<evidence type="ECO:0000256" key="4">
    <source>
        <dbReference type="PIRSR" id="PIRSR006278-1"/>
    </source>
</evidence>
<evidence type="ECO:0000259" key="6">
    <source>
        <dbReference type="Pfam" id="PF00291"/>
    </source>
</evidence>
<accession>A0AAE0ETF1</accession>
<dbReference type="GO" id="GO:0019148">
    <property type="term" value="F:D-cysteine desulfhydrase activity"/>
    <property type="evidence" value="ECO:0007669"/>
    <property type="project" value="TreeGrafter"/>
</dbReference>
<dbReference type="Pfam" id="PF00291">
    <property type="entry name" value="PALP"/>
    <property type="match status" value="1"/>
</dbReference>
<dbReference type="Gene3D" id="3.40.50.1100">
    <property type="match status" value="2"/>
</dbReference>
<sequence>MLEQPDTQVQEVWIKPSGGNERARLLVVRDDLLHPLMGGNKLRKLDALIPELQQEGCTDVVTCGGSQSAHIVAVAVACAERAVACAERGLRAHLLLRGEPFKTPTGYNLLAGMYGKVTYVPRSEYADRDTLLSKYSQKLEDECPDGSTVPRIIREGASDPEAVLGLLRLARFLATCGRLAADKPATVIIDSGTGTTAISMALAFALLRLPWQVVGVRLAGDETSYHQAHVRLAQAAAMKYGLPILLPEDVSLRWVERSHPRRFGKVLPGEIAECQRIARETGILLDPIYTLAGWQVAVQHLQETDAVCGEVLLLHTGGTMGMFGLAQRYPDEFNTASQAPYEC</sequence>
<feature type="modified residue" description="N6-(pyridoxal phosphate)lysine" evidence="5">
    <location>
        <position position="41"/>
    </location>
</feature>
<evidence type="ECO:0000256" key="3">
    <source>
        <dbReference type="ARBA" id="ARBA00022898"/>
    </source>
</evidence>
<name>A0AAE0ETF1_9CHLO</name>
<keyword evidence="8" id="KW-1185">Reference proteome</keyword>
<keyword evidence="3 5" id="KW-0663">Pyridoxal phosphate</keyword>
<comment type="cofactor">
    <cofactor evidence="1">
        <name>pyridoxal 5'-phosphate</name>
        <dbReference type="ChEBI" id="CHEBI:597326"/>
    </cofactor>
</comment>
<dbReference type="SUPFAM" id="SSF53686">
    <property type="entry name" value="Tryptophan synthase beta subunit-like PLP-dependent enzymes"/>
    <property type="match status" value="1"/>
</dbReference>
<dbReference type="PANTHER" id="PTHR43780">
    <property type="entry name" value="1-AMINOCYCLOPROPANE-1-CARBOXYLATE DEAMINASE-RELATED"/>
    <property type="match status" value="1"/>
</dbReference>
<evidence type="ECO:0000256" key="1">
    <source>
        <dbReference type="ARBA" id="ARBA00001933"/>
    </source>
</evidence>
<feature type="active site" description="Nucleophile" evidence="4">
    <location>
        <position position="68"/>
    </location>
</feature>
<dbReference type="EMBL" id="LGRX02033699">
    <property type="protein sequence ID" value="KAK3240248.1"/>
    <property type="molecule type" value="Genomic_DNA"/>
</dbReference>
<organism evidence="7 8">
    <name type="scientific">Cymbomonas tetramitiformis</name>
    <dbReference type="NCBI Taxonomy" id="36881"/>
    <lineage>
        <taxon>Eukaryota</taxon>
        <taxon>Viridiplantae</taxon>
        <taxon>Chlorophyta</taxon>
        <taxon>Pyramimonadophyceae</taxon>
        <taxon>Pyramimonadales</taxon>
        <taxon>Pyramimonadaceae</taxon>
        <taxon>Cymbomonas</taxon>
    </lineage>
</organism>
<comment type="caution">
    <text evidence="7">The sequence shown here is derived from an EMBL/GenBank/DDBJ whole genome shotgun (WGS) entry which is preliminary data.</text>
</comment>
<protein>
    <recommendedName>
        <fullName evidence="6">Tryptophan synthase beta chain-like PALP domain-containing protein</fullName>
    </recommendedName>
</protein>